<dbReference type="SMART" id="SM00100">
    <property type="entry name" value="cNMP"/>
    <property type="match status" value="1"/>
</dbReference>
<dbReference type="SUPFAM" id="SSF51206">
    <property type="entry name" value="cAMP-binding domain-like"/>
    <property type="match status" value="1"/>
</dbReference>
<dbReference type="InterPro" id="IPR014710">
    <property type="entry name" value="RmlC-like_jellyroll"/>
</dbReference>
<keyword evidence="4 5" id="KW-0443">Lipid metabolism</keyword>
<keyword evidence="2 5" id="KW-0378">Hydrolase</keyword>
<feature type="short sequence motif" description="GXGXXG" evidence="5">
    <location>
        <begin position="334"/>
        <end position="339"/>
    </location>
</feature>
<feature type="short sequence motif" description="GXSXG" evidence="5">
    <location>
        <begin position="361"/>
        <end position="365"/>
    </location>
</feature>
<dbReference type="InterPro" id="IPR050301">
    <property type="entry name" value="NTE"/>
</dbReference>
<dbReference type="PANTHER" id="PTHR14226:SF29">
    <property type="entry name" value="NEUROPATHY TARGET ESTERASE SWS"/>
    <property type="match status" value="1"/>
</dbReference>
<dbReference type="OrthoDB" id="9770965at2"/>
<evidence type="ECO:0000256" key="3">
    <source>
        <dbReference type="ARBA" id="ARBA00022963"/>
    </source>
</evidence>
<evidence type="ECO:0000313" key="9">
    <source>
        <dbReference type="Proteomes" id="UP000320176"/>
    </source>
</evidence>
<comment type="caution">
    <text evidence="8">The sequence shown here is derived from an EMBL/GenBank/DDBJ whole genome shotgun (WGS) entry which is preliminary data.</text>
</comment>
<organism evidence="8 9">
    <name type="scientific">Stieleria varia</name>
    <dbReference type="NCBI Taxonomy" id="2528005"/>
    <lineage>
        <taxon>Bacteria</taxon>
        <taxon>Pseudomonadati</taxon>
        <taxon>Planctomycetota</taxon>
        <taxon>Planctomycetia</taxon>
        <taxon>Pirellulales</taxon>
        <taxon>Pirellulaceae</taxon>
        <taxon>Stieleria</taxon>
    </lineage>
</organism>
<dbReference type="Gene3D" id="2.60.120.10">
    <property type="entry name" value="Jelly Rolls"/>
    <property type="match status" value="1"/>
</dbReference>
<dbReference type="PROSITE" id="PS00888">
    <property type="entry name" value="CNMP_BINDING_1"/>
    <property type="match status" value="1"/>
</dbReference>
<feature type="active site" description="Nucleophile" evidence="5">
    <location>
        <position position="363"/>
    </location>
</feature>
<dbReference type="Gene3D" id="3.40.1090.10">
    <property type="entry name" value="Cytosolic phospholipase A2 catalytic domain"/>
    <property type="match status" value="1"/>
</dbReference>
<dbReference type="InterPro" id="IPR018488">
    <property type="entry name" value="cNMP-bd_CS"/>
</dbReference>
<dbReference type="EMBL" id="SJPN01000003">
    <property type="protein sequence ID" value="TWU04493.1"/>
    <property type="molecule type" value="Genomic_DNA"/>
</dbReference>
<dbReference type="Pfam" id="PF01734">
    <property type="entry name" value="Patatin"/>
    <property type="match status" value="1"/>
</dbReference>
<evidence type="ECO:0000256" key="4">
    <source>
        <dbReference type="ARBA" id="ARBA00023098"/>
    </source>
</evidence>
<dbReference type="SUPFAM" id="SSF52151">
    <property type="entry name" value="FabD/lysophospholipase-like"/>
    <property type="match status" value="1"/>
</dbReference>
<dbReference type="InterPro" id="IPR016035">
    <property type="entry name" value="Acyl_Trfase/lysoPLipase"/>
</dbReference>
<dbReference type="GO" id="GO:0016042">
    <property type="term" value="P:lipid catabolic process"/>
    <property type="evidence" value="ECO:0007669"/>
    <property type="project" value="UniProtKB-UniRule"/>
</dbReference>
<evidence type="ECO:0000256" key="2">
    <source>
        <dbReference type="ARBA" id="ARBA00022801"/>
    </source>
</evidence>
<dbReference type="PROSITE" id="PS51635">
    <property type="entry name" value="PNPLA"/>
    <property type="match status" value="1"/>
</dbReference>
<evidence type="ECO:0000313" key="8">
    <source>
        <dbReference type="EMBL" id="TWU04493.1"/>
    </source>
</evidence>
<feature type="active site" description="Proton acceptor" evidence="5">
    <location>
        <position position="481"/>
    </location>
</feature>
<accession>A0A5C6AX26</accession>
<evidence type="ECO:0000259" key="7">
    <source>
        <dbReference type="PROSITE" id="PS51635"/>
    </source>
</evidence>
<comment type="similarity">
    <text evidence="1">Belongs to the NTE family.</text>
</comment>
<evidence type="ECO:0000256" key="1">
    <source>
        <dbReference type="ARBA" id="ARBA00006636"/>
    </source>
</evidence>
<evidence type="ECO:0000256" key="5">
    <source>
        <dbReference type="PROSITE-ProRule" id="PRU01161"/>
    </source>
</evidence>
<dbReference type="PROSITE" id="PS50042">
    <property type="entry name" value="CNMP_BINDING_3"/>
    <property type="match status" value="1"/>
</dbReference>
<gene>
    <name evidence="8" type="primary">rssA_1</name>
    <name evidence="8" type="ORF">Pla52n_25340</name>
</gene>
<dbReference type="Proteomes" id="UP000320176">
    <property type="component" value="Unassembled WGS sequence"/>
</dbReference>
<dbReference type="InterPro" id="IPR002641">
    <property type="entry name" value="PNPLA_dom"/>
</dbReference>
<sequence>MRMDESVTRSLLMGLAGEGLEEVLSSFAPRSFEAGDTIVAVGEVGDELFLITAGKVRVWSGEGPAVSERTLSILGPGDHFGEAAALGGGRRTATVTAVSYVETLVLSGPQYRRLLKQYPQLLENVSRSLTRRLTQMNAASRSPDKSKRKVHSLAIIVDHPAGWSLAQSMLGTLRKNDQVIQPILVTDTPPPVSAREMDPDMLEVNESDLAITIAGRSRGDCFAVAIAHGPVASAAATKQCDRVIVAMDAQKGLASFGGEIIRGIPAHRRPIAAMLYPADINSRPKMDDDSVHMVRCKITDVPGGQMHQAHIAAESIVRLRRSLNGVRVGLALGGGGARGIAHVGVLEVLQRENIVFDSIAGTSAGSIVAAAISSGYAADEVGQFFRDEMIPPKFFAKSGALRRAWLVHSFRGSRFETKLRRYMKTLDFAQVDLPLSITTLDLISGNQMIRRSGDVVNAVLQSINHPVFGRPILAEGQMLVDGGVLMNVPASVLRAEGCDYVISVDVGSTLSTDYARDKNGNPRRPSYISTLLRTMDISRRHSSALHSEESDLIITPETQAFKIEDFHAVDPLIDAGREVGERMKADVKRLIDNLRTDLLGQNTNA</sequence>
<dbReference type="CDD" id="cd00038">
    <property type="entry name" value="CAP_ED"/>
    <property type="match status" value="1"/>
</dbReference>
<keyword evidence="3 5" id="KW-0442">Lipid degradation</keyword>
<feature type="short sequence motif" description="DGA/G" evidence="5">
    <location>
        <begin position="481"/>
        <end position="483"/>
    </location>
</feature>
<dbReference type="GO" id="GO:0004622">
    <property type="term" value="F:phosphatidylcholine lysophospholipase activity"/>
    <property type="evidence" value="ECO:0007669"/>
    <property type="project" value="UniProtKB-ARBA"/>
</dbReference>
<dbReference type="PANTHER" id="PTHR14226">
    <property type="entry name" value="NEUROPATHY TARGET ESTERASE/SWISS CHEESE D.MELANOGASTER"/>
    <property type="match status" value="1"/>
</dbReference>
<keyword evidence="9" id="KW-1185">Reference proteome</keyword>
<name>A0A5C6AX26_9BACT</name>
<dbReference type="InterPro" id="IPR018490">
    <property type="entry name" value="cNMP-bd_dom_sf"/>
</dbReference>
<evidence type="ECO:0000259" key="6">
    <source>
        <dbReference type="PROSITE" id="PS50042"/>
    </source>
</evidence>
<protein>
    <submittedName>
        <fullName evidence="8">NTE family protein RssA</fullName>
    </submittedName>
</protein>
<dbReference type="AlphaFoldDB" id="A0A5C6AX26"/>
<dbReference type="InterPro" id="IPR000595">
    <property type="entry name" value="cNMP-bd_dom"/>
</dbReference>
<feature type="domain" description="PNPLA" evidence="7">
    <location>
        <begin position="330"/>
        <end position="494"/>
    </location>
</feature>
<dbReference type="Pfam" id="PF00027">
    <property type="entry name" value="cNMP_binding"/>
    <property type="match status" value="1"/>
</dbReference>
<reference evidence="8 9" key="1">
    <citation type="submission" date="2019-02" db="EMBL/GenBank/DDBJ databases">
        <title>Deep-cultivation of Planctomycetes and their phenomic and genomic characterization uncovers novel biology.</title>
        <authorList>
            <person name="Wiegand S."/>
            <person name="Jogler M."/>
            <person name="Boedeker C."/>
            <person name="Pinto D."/>
            <person name="Vollmers J."/>
            <person name="Rivas-Marin E."/>
            <person name="Kohn T."/>
            <person name="Peeters S.H."/>
            <person name="Heuer A."/>
            <person name="Rast P."/>
            <person name="Oberbeckmann S."/>
            <person name="Bunk B."/>
            <person name="Jeske O."/>
            <person name="Meyerdierks A."/>
            <person name="Storesund J.E."/>
            <person name="Kallscheuer N."/>
            <person name="Luecker S."/>
            <person name="Lage O.M."/>
            <person name="Pohl T."/>
            <person name="Merkel B.J."/>
            <person name="Hornburger P."/>
            <person name="Mueller R.-W."/>
            <person name="Bruemmer F."/>
            <person name="Labrenz M."/>
            <person name="Spormann A.M."/>
            <person name="Op Den Camp H."/>
            <person name="Overmann J."/>
            <person name="Amann R."/>
            <person name="Jetten M.S.M."/>
            <person name="Mascher T."/>
            <person name="Medema M.H."/>
            <person name="Devos D.P."/>
            <person name="Kaster A.-K."/>
            <person name="Ovreas L."/>
            <person name="Rohde M."/>
            <person name="Galperin M.Y."/>
            <person name="Jogler C."/>
        </authorList>
    </citation>
    <scope>NUCLEOTIDE SEQUENCE [LARGE SCALE GENOMIC DNA]</scope>
    <source>
        <strain evidence="8 9">Pla52n</strain>
    </source>
</reference>
<feature type="domain" description="Cyclic nucleotide-binding" evidence="6">
    <location>
        <begin position="11"/>
        <end position="132"/>
    </location>
</feature>
<proteinExistence type="inferred from homology"/>